<dbReference type="SUPFAM" id="SSF56300">
    <property type="entry name" value="Metallo-dependent phosphatases"/>
    <property type="match status" value="1"/>
</dbReference>
<dbReference type="Gene3D" id="2.60.40.380">
    <property type="entry name" value="Purple acid phosphatase-like, N-terminal"/>
    <property type="match status" value="1"/>
</dbReference>
<feature type="domain" description="Fibronectin type-III" evidence="2">
    <location>
        <begin position="31"/>
        <end position="123"/>
    </location>
</feature>
<keyword evidence="1" id="KW-0732">Signal</keyword>
<dbReference type="Gene3D" id="2.60.40.10">
    <property type="entry name" value="Immunoglobulins"/>
    <property type="match status" value="2"/>
</dbReference>
<dbReference type="InterPro" id="IPR013783">
    <property type="entry name" value="Ig-like_fold"/>
</dbReference>
<dbReference type="InterPro" id="IPR051918">
    <property type="entry name" value="STPP_CPPED1"/>
</dbReference>
<dbReference type="SUPFAM" id="SSF49265">
    <property type="entry name" value="Fibronectin type III"/>
    <property type="match status" value="1"/>
</dbReference>
<evidence type="ECO:0000313" key="3">
    <source>
        <dbReference type="EMBL" id="PIS30576.1"/>
    </source>
</evidence>
<dbReference type="PROSITE" id="PS50853">
    <property type="entry name" value="FN3"/>
    <property type="match status" value="1"/>
</dbReference>
<sequence length="888" mass="96702">MVTNIKHQLQVLVASFIISALALVTTALAAPLLSYEELVTVSDSQIVITWLTSNETSSSGIEYGIVTTSSNYTTDEGSSRTNYHYLELNTLFPNTTYHYRIYSTNASGETTYGESKTVQTLAPPSGQYLFSFATLSDLQLAENLDDTYGSRGRPYSTSEAILQSAVNKLVALNPSFTIVKGDLVDNRSTNLSASVSRIISQLDTLKAAQPVFPFPGNHDKSNYATKDTAGTGWYVSLLEQIFDPTSFSQTGFSNFSYDTHITDEVTEDSVYNYSFDYSNYHFILLDSVRQRDGSDQCRGHVNTTWLANDLDNNSTKKTFVFMHFVITREGITIPDEVLSEVIGSDPSQPIDMTKIDLDNRPDFLALLGSHEANIAGVFMGHIHDNARYYLSGYDFPFVRTAALIQFPVGYNVYKVYSNGYIQSFYKLPYYSEISRNNVTSETYSAAYWQQLSLGSTYDRNFSITYSALDVPPTIETTAPPTGAADVSLNQPIIINFTTQMSTSDTERALNITPALTGQTHSWSNSNSTLTIDHSNLAASTTHTVTIDSSAMSSSSQTLAADFTFNFTTGTTATSSPPGATINPITNNITTDPTPTFTGIATDEVSTIATVEYCSASASWSDWKPCTPLDGSFNENQEEFIFTITPEVTRGQHQIQIRCTNAAGITTTSNFASYAFYYVGNQPEITITANSNAIIHGDPIKSNPSFEVTVVSNNGLTLSNLIFYLNSSTITAAFASQAQNNTLTSTFYNPTLSDGTYNIKVQATDDIGNITTKEVTSLIVTSSPDVQLLGRPLNCPNPFDPGSQATTIGYTLTKANNITLRIFDLAGNVVATNNYSSSQSGGQAGYNGVTWDGKTSSGSYVGNGIYVYLIIADGKVVPNGRGKLTVFKR</sequence>
<dbReference type="InterPro" id="IPR003961">
    <property type="entry name" value="FN3_dom"/>
</dbReference>
<dbReference type="InterPro" id="IPR036116">
    <property type="entry name" value="FN3_sf"/>
</dbReference>
<dbReference type="AlphaFoldDB" id="A0A2H0XZM0"/>
<dbReference type="Pfam" id="PF13860">
    <property type="entry name" value="FlgD_ig"/>
    <property type="match status" value="1"/>
</dbReference>
<organism evidence="3 4">
    <name type="scientific">Candidatus Saganbacteria bacterium CG08_land_8_20_14_0_20_45_16</name>
    <dbReference type="NCBI Taxonomy" id="2014293"/>
    <lineage>
        <taxon>Bacteria</taxon>
        <taxon>Bacillati</taxon>
        <taxon>Saganbacteria</taxon>
    </lineage>
</organism>
<dbReference type="Gene3D" id="2.60.40.4070">
    <property type="match status" value="1"/>
</dbReference>
<evidence type="ECO:0000313" key="4">
    <source>
        <dbReference type="Proteomes" id="UP000231343"/>
    </source>
</evidence>
<evidence type="ECO:0000256" key="1">
    <source>
        <dbReference type="ARBA" id="ARBA00022729"/>
    </source>
</evidence>
<dbReference type="InterPro" id="IPR025965">
    <property type="entry name" value="FlgD/Vpr_Ig-like"/>
</dbReference>
<dbReference type="Gene3D" id="2.60.40.3710">
    <property type="match status" value="1"/>
</dbReference>
<dbReference type="Proteomes" id="UP000231343">
    <property type="component" value="Unassembled WGS sequence"/>
</dbReference>
<dbReference type="SMART" id="SM00060">
    <property type="entry name" value="FN3"/>
    <property type="match status" value="2"/>
</dbReference>
<protein>
    <recommendedName>
        <fullName evidence="2">Fibronectin type-III domain-containing protein</fullName>
    </recommendedName>
</protein>
<dbReference type="PANTHER" id="PTHR43143:SF6">
    <property type="entry name" value="BLL3016 PROTEIN"/>
    <property type="match status" value="1"/>
</dbReference>
<accession>A0A2H0XZM0</accession>
<dbReference type="CDD" id="cd00063">
    <property type="entry name" value="FN3"/>
    <property type="match status" value="1"/>
</dbReference>
<dbReference type="InterPro" id="IPR004843">
    <property type="entry name" value="Calcineurin-like_PHP"/>
</dbReference>
<dbReference type="InterPro" id="IPR032812">
    <property type="entry name" value="SbsA_Ig"/>
</dbReference>
<dbReference type="Pfam" id="PF13205">
    <property type="entry name" value="Big_5"/>
    <property type="match status" value="1"/>
</dbReference>
<comment type="caution">
    <text evidence="3">The sequence shown here is derived from an EMBL/GenBank/DDBJ whole genome shotgun (WGS) entry which is preliminary data.</text>
</comment>
<dbReference type="Pfam" id="PF00149">
    <property type="entry name" value="Metallophos"/>
    <property type="match status" value="1"/>
</dbReference>
<gene>
    <name evidence="3" type="ORF">COT42_02745</name>
</gene>
<dbReference type="GO" id="GO:0016787">
    <property type="term" value="F:hydrolase activity"/>
    <property type="evidence" value="ECO:0007669"/>
    <property type="project" value="InterPro"/>
</dbReference>
<dbReference type="InterPro" id="IPR029052">
    <property type="entry name" value="Metallo-depent_PP-like"/>
</dbReference>
<proteinExistence type="predicted"/>
<dbReference type="PANTHER" id="PTHR43143">
    <property type="entry name" value="METALLOPHOSPHOESTERASE, CALCINEURIN SUPERFAMILY"/>
    <property type="match status" value="1"/>
</dbReference>
<dbReference type="EMBL" id="PEYM01000053">
    <property type="protein sequence ID" value="PIS30576.1"/>
    <property type="molecule type" value="Genomic_DNA"/>
</dbReference>
<evidence type="ECO:0000259" key="2">
    <source>
        <dbReference type="PROSITE" id="PS50853"/>
    </source>
</evidence>
<dbReference type="Gene3D" id="3.60.21.10">
    <property type="match status" value="1"/>
</dbReference>
<name>A0A2H0XZM0_UNCSA</name>
<reference evidence="3 4" key="1">
    <citation type="submission" date="2017-09" db="EMBL/GenBank/DDBJ databases">
        <title>Depth-based differentiation of microbial function through sediment-hosted aquifers and enrichment of novel symbionts in the deep terrestrial subsurface.</title>
        <authorList>
            <person name="Probst A.J."/>
            <person name="Ladd B."/>
            <person name="Jarett J.K."/>
            <person name="Geller-Mcgrath D.E."/>
            <person name="Sieber C.M."/>
            <person name="Emerson J.B."/>
            <person name="Anantharaman K."/>
            <person name="Thomas B.C."/>
            <person name="Malmstrom R."/>
            <person name="Stieglmeier M."/>
            <person name="Klingl A."/>
            <person name="Woyke T."/>
            <person name="Ryan C.M."/>
            <person name="Banfield J.F."/>
        </authorList>
    </citation>
    <scope>NUCLEOTIDE SEQUENCE [LARGE SCALE GENOMIC DNA]</scope>
    <source>
        <strain evidence="3">CG08_land_8_20_14_0_20_45_16</strain>
    </source>
</reference>